<reference evidence="2" key="1">
    <citation type="submission" date="2014-07" db="EMBL/GenBank/DDBJ databases">
        <title>Identification of a novel salt tolerance gene in wild soybean by whole-genome sequencing.</title>
        <authorList>
            <person name="Lam H.-M."/>
            <person name="Qi X."/>
            <person name="Li M.-W."/>
            <person name="Liu X."/>
            <person name="Xie M."/>
            <person name="Ni M."/>
            <person name="Xu X."/>
        </authorList>
    </citation>
    <scope>NUCLEOTIDE SEQUENCE [LARGE SCALE GENOMIC DNA]</scope>
    <source>
        <tissue evidence="2">Root</tissue>
    </source>
</reference>
<dbReference type="InterPro" id="IPR005162">
    <property type="entry name" value="Retrotrans_gag_dom"/>
</dbReference>
<gene>
    <name evidence="2" type="ORF">glysoja_049239</name>
</gene>
<dbReference type="PANTHER" id="PTHR15503">
    <property type="entry name" value="LDOC1 RELATED"/>
    <property type="match status" value="1"/>
</dbReference>
<dbReference type="EMBL" id="KN668634">
    <property type="protein sequence ID" value="KHN05239.1"/>
    <property type="molecule type" value="Genomic_DNA"/>
</dbReference>
<dbReference type="Pfam" id="PF03732">
    <property type="entry name" value="Retrotrans_gag"/>
    <property type="match status" value="1"/>
</dbReference>
<feature type="non-terminal residue" evidence="2">
    <location>
        <position position="116"/>
    </location>
</feature>
<evidence type="ECO:0000259" key="1">
    <source>
        <dbReference type="Pfam" id="PF03732"/>
    </source>
</evidence>
<organism evidence="2">
    <name type="scientific">Glycine soja</name>
    <name type="common">Wild soybean</name>
    <dbReference type="NCBI Taxonomy" id="3848"/>
    <lineage>
        <taxon>Eukaryota</taxon>
        <taxon>Viridiplantae</taxon>
        <taxon>Streptophyta</taxon>
        <taxon>Embryophyta</taxon>
        <taxon>Tracheophyta</taxon>
        <taxon>Spermatophyta</taxon>
        <taxon>Magnoliopsida</taxon>
        <taxon>eudicotyledons</taxon>
        <taxon>Gunneridae</taxon>
        <taxon>Pentapetalae</taxon>
        <taxon>rosids</taxon>
        <taxon>fabids</taxon>
        <taxon>Fabales</taxon>
        <taxon>Fabaceae</taxon>
        <taxon>Papilionoideae</taxon>
        <taxon>50 kb inversion clade</taxon>
        <taxon>NPAAA clade</taxon>
        <taxon>indigoferoid/millettioid clade</taxon>
        <taxon>Phaseoleae</taxon>
        <taxon>Glycine</taxon>
        <taxon>Glycine subgen. Soja</taxon>
    </lineage>
</organism>
<evidence type="ECO:0000313" key="2">
    <source>
        <dbReference type="EMBL" id="KHN05239.1"/>
    </source>
</evidence>
<dbReference type="AlphaFoldDB" id="A0A0B2PCN1"/>
<dbReference type="Proteomes" id="UP000053555">
    <property type="component" value="Unassembled WGS sequence"/>
</dbReference>
<protein>
    <recommendedName>
        <fullName evidence="1">Retrotransposon gag domain-containing protein</fullName>
    </recommendedName>
</protein>
<name>A0A0B2PCN1_GLYSO</name>
<accession>A0A0B2PCN1</accession>
<proteinExistence type="predicted"/>
<dbReference type="InterPro" id="IPR032567">
    <property type="entry name" value="RTL1-rel"/>
</dbReference>
<feature type="domain" description="Retrotransposon gag" evidence="1">
    <location>
        <begin position="7"/>
        <end position="105"/>
    </location>
</feature>
<dbReference type="PANTHER" id="PTHR15503:SF45">
    <property type="entry name" value="RNA-DIRECTED DNA POLYMERASE HOMOLOG"/>
    <property type="match status" value="1"/>
</dbReference>
<feature type="non-terminal residue" evidence="2">
    <location>
        <position position="1"/>
    </location>
</feature>
<sequence>EEHKVPYATFMLQGEAENWWKFVKPSFVAPGGVIPWNAFKDKFLENYFPRDLRKRKAREFLDLKQGNMSVGEYTAKFNELLQYWPQYQDARNEEDLCAQFENGLRLEIQQAVSYMQ</sequence>